<dbReference type="Proteomes" id="UP000752696">
    <property type="component" value="Unassembled WGS sequence"/>
</dbReference>
<keyword evidence="3" id="KW-1185">Reference proteome</keyword>
<comment type="caution">
    <text evidence="2">The sequence shown here is derived from an EMBL/GenBank/DDBJ whole genome shotgun (WGS) entry which is preliminary data.</text>
</comment>
<feature type="non-terminal residue" evidence="2">
    <location>
        <position position="1"/>
    </location>
</feature>
<organism evidence="2 3">
    <name type="scientific">Heterotrigona itama</name>
    <dbReference type="NCBI Taxonomy" id="395501"/>
    <lineage>
        <taxon>Eukaryota</taxon>
        <taxon>Metazoa</taxon>
        <taxon>Ecdysozoa</taxon>
        <taxon>Arthropoda</taxon>
        <taxon>Hexapoda</taxon>
        <taxon>Insecta</taxon>
        <taxon>Pterygota</taxon>
        <taxon>Neoptera</taxon>
        <taxon>Endopterygota</taxon>
        <taxon>Hymenoptera</taxon>
        <taxon>Apocrita</taxon>
        <taxon>Aculeata</taxon>
        <taxon>Apoidea</taxon>
        <taxon>Anthophila</taxon>
        <taxon>Apidae</taxon>
        <taxon>Heterotrigona</taxon>
    </lineage>
</organism>
<protein>
    <submittedName>
        <fullName evidence="2">Uncharacterized protein</fullName>
    </submittedName>
</protein>
<evidence type="ECO:0000256" key="1">
    <source>
        <dbReference type="SAM" id="MobiDB-lite"/>
    </source>
</evidence>
<proteinExistence type="predicted"/>
<evidence type="ECO:0000313" key="3">
    <source>
        <dbReference type="Proteomes" id="UP000752696"/>
    </source>
</evidence>
<evidence type="ECO:0000313" key="2">
    <source>
        <dbReference type="EMBL" id="CAD1468325.1"/>
    </source>
</evidence>
<dbReference type="AlphaFoldDB" id="A0A6V7GVQ7"/>
<sequence length="48" mass="5391">GLSSIVRVRSISDTSRIIRKIRDKPRDTDKSISEPGVRPKGTKSKLQQ</sequence>
<name>A0A6V7GVQ7_9HYME</name>
<dbReference type="EMBL" id="CAJDYZ010000440">
    <property type="protein sequence ID" value="CAD1468325.1"/>
    <property type="molecule type" value="Genomic_DNA"/>
</dbReference>
<feature type="region of interest" description="Disordered" evidence="1">
    <location>
        <begin position="17"/>
        <end position="48"/>
    </location>
</feature>
<accession>A0A6V7GVQ7</accession>
<gene>
    <name evidence="2" type="ORF">MHI_LOCUS38186</name>
</gene>
<reference evidence="2" key="1">
    <citation type="submission" date="2020-07" db="EMBL/GenBank/DDBJ databases">
        <authorList>
            <person name="Nazaruddin N."/>
        </authorList>
    </citation>
    <scope>NUCLEOTIDE SEQUENCE</scope>
</reference>